<evidence type="ECO:0000313" key="4">
    <source>
        <dbReference type="Proteomes" id="UP000078290"/>
    </source>
</evidence>
<sequence length="424" mass="49506">MKYTKVMRYQIIKPLNAEWDELGMVLRDIQKETRAALNKTIQLCWEYQGFSADYKQIHGQYPKPKDVLGYTSMHGYAYDRLKNEFSKIASSNLSQTIKRAVDKWNSDLKEILRGDRSIPNFRKDCPIDIVKQSTKIQKCNDGYVLSLGLINREYKNELGRKNGVFDVLIKANDKTQQTILERIINGDYTYTASQIINHKNKWFINLTYQFETKETALDPNNVMGVDLGIVYPVYIAFNNSLHRYHIKGGEIERFRRQVEKRKRELLNQGKYCGDGRKGHGYATRTKSIESISDKIARFRDTCNHKYSRFIVDMALKHNCGIIQMEDLTGISKESTFLKNWTYYDLQQKIEYKAREAGIQVIKIEPQYTSQRCSKCGYIDKENRQEQATFKCIECGFKTNADYNAARNIAIPNIDKIIRKTLKMQ</sequence>
<comment type="caution">
    <text evidence="3">The sequence shown here is derived from an EMBL/GenBank/DDBJ whole genome shotgun (WGS) entry which is preliminary data.</text>
</comment>
<dbReference type="NCBIfam" id="TIGR01766">
    <property type="entry name" value="IS200/IS605 family accessory protein TnpB-like domain"/>
    <property type="match status" value="1"/>
</dbReference>
<proteinExistence type="predicted"/>
<dbReference type="InterPro" id="IPR051399">
    <property type="entry name" value="RNA-guided_DNA_endo/Transpos"/>
</dbReference>
<organism evidence="3 4">
    <name type="scientific">Parageobacillus thermoglucosidasius</name>
    <name type="common">Geobacillus thermoglucosidasius</name>
    <dbReference type="NCBI Taxonomy" id="1426"/>
    <lineage>
        <taxon>Bacteria</taxon>
        <taxon>Bacillati</taxon>
        <taxon>Bacillota</taxon>
        <taxon>Bacilli</taxon>
        <taxon>Bacillales</taxon>
        <taxon>Anoxybacillaceae</taxon>
        <taxon>Parageobacillus</taxon>
    </lineage>
</organism>
<dbReference type="EMBL" id="LXMA01000038">
    <property type="protein sequence ID" value="OAT71859.1"/>
    <property type="molecule type" value="Genomic_DNA"/>
</dbReference>
<dbReference type="Pfam" id="PF07282">
    <property type="entry name" value="Cas12f1-like_TNB"/>
    <property type="match status" value="1"/>
</dbReference>
<dbReference type="PANTHER" id="PTHR30405">
    <property type="entry name" value="TRANSPOSASE"/>
    <property type="match status" value="1"/>
</dbReference>
<dbReference type="NCBIfam" id="NF040570">
    <property type="entry name" value="guided_TnpB"/>
    <property type="match status" value="1"/>
</dbReference>
<dbReference type="SMR" id="A0A1B7KPG1"/>
<dbReference type="InterPro" id="IPR010095">
    <property type="entry name" value="Cas12f1-like_TNB"/>
</dbReference>
<evidence type="ECO:0000259" key="2">
    <source>
        <dbReference type="Pfam" id="PF07282"/>
    </source>
</evidence>
<dbReference type="GO" id="GO:0003677">
    <property type="term" value="F:DNA binding"/>
    <property type="evidence" value="ECO:0007669"/>
    <property type="project" value="UniProtKB-KW"/>
</dbReference>
<protein>
    <recommendedName>
        <fullName evidence="2">Cas12f1-like TNB domain-containing protein</fullName>
    </recommendedName>
</protein>
<dbReference type="RefSeq" id="WP_064552366.1">
    <property type="nucleotide sequence ID" value="NZ_LXMA01000038.1"/>
</dbReference>
<name>A0A1B7KPG1_PARTM</name>
<dbReference type="PANTHER" id="PTHR30405:SF26">
    <property type="entry name" value="TRANSPOSASE, PROBABLY IS605-TNPB FAMILY"/>
    <property type="match status" value="1"/>
</dbReference>
<dbReference type="Proteomes" id="UP000078290">
    <property type="component" value="Unassembled WGS sequence"/>
</dbReference>
<gene>
    <name evidence="3" type="ORF">A7K69_10640</name>
</gene>
<dbReference type="OrthoDB" id="56768at2"/>
<evidence type="ECO:0000256" key="1">
    <source>
        <dbReference type="ARBA" id="ARBA00023125"/>
    </source>
</evidence>
<keyword evidence="1" id="KW-0238">DNA-binding</keyword>
<feature type="domain" description="Cas12f1-like TNB" evidence="2">
    <location>
        <begin position="342"/>
        <end position="408"/>
    </location>
</feature>
<reference evidence="4" key="1">
    <citation type="submission" date="2016-05" db="EMBL/GenBank/DDBJ databases">
        <authorList>
            <person name="Wang W."/>
            <person name="Zhu L."/>
        </authorList>
    </citation>
    <scope>NUCLEOTIDE SEQUENCE [LARGE SCALE GENOMIC DNA]</scope>
    <source>
        <strain evidence="4">W-2</strain>
    </source>
</reference>
<evidence type="ECO:0000313" key="3">
    <source>
        <dbReference type="EMBL" id="OAT71859.1"/>
    </source>
</evidence>
<dbReference type="AlphaFoldDB" id="A0A1B7KPG1"/>
<accession>A0A1B7KPG1</accession>